<feature type="disulfide bond" evidence="4">
    <location>
        <begin position="145"/>
        <end position="155"/>
    </location>
</feature>
<dbReference type="SMART" id="SM00181">
    <property type="entry name" value="EGF"/>
    <property type="match status" value="5"/>
</dbReference>
<evidence type="ECO:0000256" key="3">
    <source>
        <dbReference type="ARBA" id="ARBA00023157"/>
    </source>
</evidence>
<keyword evidence="3 4" id="KW-1015">Disulfide bond</keyword>
<feature type="signal peptide" evidence="5">
    <location>
        <begin position="1"/>
        <end position="16"/>
    </location>
</feature>
<comment type="caution">
    <text evidence="7">The sequence shown here is derived from an EMBL/GenBank/DDBJ whole genome shotgun (WGS) entry which is preliminary data.</text>
</comment>
<dbReference type="PROSITE" id="PS01186">
    <property type="entry name" value="EGF_2"/>
    <property type="match status" value="3"/>
</dbReference>
<feature type="disulfide bond" evidence="4">
    <location>
        <begin position="166"/>
        <end position="175"/>
    </location>
</feature>
<feature type="domain" description="EGF-like" evidence="6">
    <location>
        <begin position="221"/>
        <end position="257"/>
    </location>
</feature>
<evidence type="ECO:0000256" key="5">
    <source>
        <dbReference type="SAM" id="SignalP"/>
    </source>
</evidence>
<feature type="chain" id="PRO_5046894520" evidence="5">
    <location>
        <begin position="17"/>
        <end position="359"/>
    </location>
</feature>
<dbReference type="InterPro" id="IPR000742">
    <property type="entry name" value="EGF"/>
</dbReference>
<dbReference type="EMBL" id="JBEUSY010000288">
    <property type="protein sequence ID" value="KAL1238686.1"/>
    <property type="molecule type" value="Genomic_DNA"/>
</dbReference>
<reference evidence="7 8" key="1">
    <citation type="submission" date="2024-07" db="EMBL/GenBank/DDBJ databases">
        <title>Enhanced genomic and transcriptomic resources for Trichinella pseudospiralis and T. spiralis underpin the discovery of pronounced molecular differences between stages and species.</title>
        <authorList>
            <person name="Pasi K.K."/>
            <person name="La Rosa G."/>
            <person name="Gomez-Morales M.A."/>
            <person name="Tosini F."/>
            <person name="Sumanam S."/>
            <person name="Young N.D."/>
            <person name="Chang B.C."/>
            <person name="Robin G.B."/>
        </authorList>
    </citation>
    <scope>NUCLEOTIDE SEQUENCE [LARGE SCALE GENOMIC DNA]</scope>
    <source>
        <strain evidence="7">ISS534</strain>
    </source>
</reference>
<feature type="domain" description="EGF-like" evidence="6">
    <location>
        <begin position="141"/>
        <end position="176"/>
    </location>
</feature>
<keyword evidence="8" id="KW-1185">Reference proteome</keyword>
<feature type="disulfide bond" evidence="4">
    <location>
        <begin position="54"/>
        <end position="63"/>
    </location>
</feature>
<dbReference type="PANTHER" id="PTHR24049">
    <property type="entry name" value="CRUMBS FAMILY MEMBER"/>
    <property type="match status" value="1"/>
</dbReference>
<keyword evidence="2" id="KW-0677">Repeat</keyword>
<dbReference type="InterPro" id="IPR001881">
    <property type="entry name" value="EGF-like_Ca-bd_dom"/>
</dbReference>
<protein>
    <submittedName>
        <fullName evidence="7">Neurogenic locus Notch protein</fullName>
    </submittedName>
</protein>
<dbReference type="PROSITE" id="PS00022">
    <property type="entry name" value="EGF_1"/>
    <property type="match status" value="4"/>
</dbReference>
<evidence type="ECO:0000313" key="8">
    <source>
        <dbReference type="Proteomes" id="UP001558632"/>
    </source>
</evidence>
<gene>
    <name evidence="7" type="ORF">TSPI_02187</name>
</gene>
<keyword evidence="1 4" id="KW-0245">EGF-like domain</keyword>
<dbReference type="PROSITE" id="PS00010">
    <property type="entry name" value="ASX_HYDROXYL"/>
    <property type="match status" value="2"/>
</dbReference>
<dbReference type="Gene3D" id="2.10.25.10">
    <property type="entry name" value="Laminin"/>
    <property type="match status" value="4"/>
</dbReference>
<proteinExistence type="predicted"/>
<dbReference type="InterPro" id="IPR013111">
    <property type="entry name" value="EGF_extracell"/>
</dbReference>
<feature type="disulfide bond" evidence="4">
    <location>
        <begin position="129"/>
        <end position="138"/>
    </location>
</feature>
<evidence type="ECO:0000256" key="4">
    <source>
        <dbReference type="PROSITE-ProRule" id="PRU00076"/>
    </source>
</evidence>
<keyword evidence="5" id="KW-0732">Signal</keyword>
<sequence length="359" mass="39843">MFLLALFWSTSLLIYASPPNEITYTEIFSAINETNLCENGGQLVVEQNISRCQCSTGYIGKNCQFKDPCIENPCKNGGNCTHNIKPNGTILLSCSCPEGVDCNAAAILSCEESPCQNDGICVVETGCICIGGFTGPFCEDDIDECQMDVCEHGECINRNGTYSCECYENYYGKDCSLRSDGNNNNNNNNNCSCENGMRKNSTDDERCLCLVGYTGQCCEVNIDDCLHHQCQHDAICIDEIANYTCQCSGNYHGRYCEDVLLVEPNQTAAVHNNSHVKKNIYIKKSSRSKIKFTTHPACPVDTLCSNCTYDLAQSIQSSYKMSFSSSTQIFSYIEKLPKYDEYGDVSQLSKRDLWVGCDE</sequence>
<comment type="caution">
    <text evidence="4">Lacks conserved residue(s) required for the propagation of feature annotation.</text>
</comment>
<dbReference type="InterPro" id="IPR018097">
    <property type="entry name" value="EGF_Ca-bd_CS"/>
</dbReference>
<evidence type="ECO:0000256" key="1">
    <source>
        <dbReference type="ARBA" id="ARBA00022536"/>
    </source>
</evidence>
<name>A0ABR3KLF2_TRISP</name>
<evidence type="ECO:0000256" key="2">
    <source>
        <dbReference type="ARBA" id="ARBA00022737"/>
    </source>
</evidence>
<feature type="domain" description="EGF-like" evidence="6">
    <location>
        <begin position="106"/>
        <end position="139"/>
    </location>
</feature>
<dbReference type="PROSITE" id="PS50026">
    <property type="entry name" value="EGF_3"/>
    <property type="match status" value="5"/>
</dbReference>
<feature type="disulfide bond" evidence="4">
    <location>
        <begin position="247"/>
        <end position="256"/>
    </location>
</feature>
<evidence type="ECO:0000313" key="7">
    <source>
        <dbReference type="EMBL" id="KAL1238686.1"/>
    </source>
</evidence>
<organism evidence="7 8">
    <name type="scientific">Trichinella spiralis</name>
    <name type="common">Trichina worm</name>
    <dbReference type="NCBI Taxonomy" id="6334"/>
    <lineage>
        <taxon>Eukaryota</taxon>
        <taxon>Metazoa</taxon>
        <taxon>Ecdysozoa</taxon>
        <taxon>Nematoda</taxon>
        <taxon>Enoplea</taxon>
        <taxon>Dorylaimia</taxon>
        <taxon>Trichinellida</taxon>
        <taxon>Trichinellidae</taxon>
        <taxon>Trichinella</taxon>
    </lineage>
</organism>
<dbReference type="SMART" id="SM00179">
    <property type="entry name" value="EGF_CA"/>
    <property type="match status" value="2"/>
</dbReference>
<dbReference type="SUPFAM" id="SSF57196">
    <property type="entry name" value="EGF/Laminin"/>
    <property type="match status" value="5"/>
</dbReference>
<dbReference type="PROSITE" id="PS01187">
    <property type="entry name" value="EGF_CA"/>
    <property type="match status" value="2"/>
</dbReference>
<feature type="domain" description="EGF-like" evidence="6">
    <location>
        <begin position="26"/>
        <end position="64"/>
    </location>
</feature>
<dbReference type="Pfam" id="PF07974">
    <property type="entry name" value="EGF_2"/>
    <property type="match status" value="1"/>
</dbReference>
<feature type="domain" description="EGF-like" evidence="6">
    <location>
        <begin position="65"/>
        <end position="103"/>
    </location>
</feature>
<evidence type="ECO:0000259" key="6">
    <source>
        <dbReference type="PROSITE" id="PS50026"/>
    </source>
</evidence>
<dbReference type="Proteomes" id="UP001558632">
    <property type="component" value="Unassembled WGS sequence"/>
</dbReference>
<dbReference type="InterPro" id="IPR051022">
    <property type="entry name" value="Notch_Cell-Fate_Det"/>
</dbReference>
<accession>A0ABR3KLF2</accession>
<dbReference type="InterPro" id="IPR000152">
    <property type="entry name" value="EGF-type_Asp/Asn_hydroxyl_site"/>
</dbReference>
<dbReference type="CDD" id="cd00054">
    <property type="entry name" value="EGF_CA"/>
    <property type="match status" value="2"/>
</dbReference>